<comment type="caution">
    <text evidence="2">The sequence shown here is derived from an EMBL/GenBank/DDBJ whole genome shotgun (WGS) entry which is preliminary data.</text>
</comment>
<feature type="compositionally biased region" description="Low complexity" evidence="1">
    <location>
        <begin position="449"/>
        <end position="463"/>
    </location>
</feature>
<proteinExistence type="predicted"/>
<feature type="region of interest" description="Disordered" evidence="1">
    <location>
        <begin position="390"/>
        <end position="514"/>
    </location>
</feature>
<dbReference type="RefSeq" id="WP_182664952.1">
    <property type="nucleotide sequence ID" value="NZ_JACIVI010000004.1"/>
</dbReference>
<dbReference type="InterPro" id="IPR036641">
    <property type="entry name" value="HPT_dom_sf"/>
</dbReference>
<protein>
    <submittedName>
        <fullName evidence="2">Uncharacterized protein</fullName>
    </submittedName>
</protein>
<dbReference type="Gene3D" id="3.30.565.10">
    <property type="entry name" value="Histidine kinase-like ATPase, C-terminal domain"/>
    <property type="match status" value="1"/>
</dbReference>
<dbReference type="GO" id="GO:0000160">
    <property type="term" value="P:phosphorelay signal transduction system"/>
    <property type="evidence" value="ECO:0007669"/>
    <property type="project" value="InterPro"/>
</dbReference>
<dbReference type="AlphaFoldDB" id="A0A839HTT2"/>
<keyword evidence="3" id="KW-1185">Reference proteome</keyword>
<dbReference type="Proteomes" id="UP000586093">
    <property type="component" value="Unassembled WGS sequence"/>
</dbReference>
<name>A0A839HTT2_9BURK</name>
<feature type="compositionally biased region" description="Pro residues" evidence="1">
    <location>
        <begin position="482"/>
        <end position="496"/>
    </location>
</feature>
<gene>
    <name evidence="2" type="ORF">H4F90_12200</name>
</gene>
<organism evidence="2 3">
    <name type="scientific">Aquariibacter albus</name>
    <dbReference type="NCBI Taxonomy" id="2759899"/>
    <lineage>
        <taxon>Bacteria</taxon>
        <taxon>Pseudomonadati</taxon>
        <taxon>Pseudomonadota</taxon>
        <taxon>Betaproteobacteria</taxon>
        <taxon>Burkholderiales</taxon>
        <taxon>Sphaerotilaceae</taxon>
        <taxon>Aquariibacter</taxon>
    </lineage>
</organism>
<accession>A0A839HTT2</accession>
<feature type="compositionally biased region" description="Acidic residues" evidence="1">
    <location>
        <begin position="390"/>
        <end position="402"/>
    </location>
</feature>
<dbReference type="InterPro" id="IPR036890">
    <property type="entry name" value="HATPase_C_sf"/>
</dbReference>
<evidence type="ECO:0000313" key="3">
    <source>
        <dbReference type="Proteomes" id="UP000586093"/>
    </source>
</evidence>
<dbReference type="SUPFAM" id="SSF47226">
    <property type="entry name" value="Histidine-containing phosphotransfer domain, HPT domain"/>
    <property type="match status" value="1"/>
</dbReference>
<evidence type="ECO:0000256" key="1">
    <source>
        <dbReference type="SAM" id="MobiDB-lite"/>
    </source>
</evidence>
<dbReference type="SUPFAM" id="SSF55874">
    <property type="entry name" value="ATPase domain of HSP90 chaperone/DNA topoisomerase II/histidine kinase"/>
    <property type="match status" value="1"/>
</dbReference>
<dbReference type="Gene3D" id="1.20.120.160">
    <property type="entry name" value="HPT domain"/>
    <property type="match status" value="1"/>
</dbReference>
<dbReference type="EMBL" id="JACIVI010000004">
    <property type="protein sequence ID" value="MBB1162741.1"/>
    <property type="molecule type" value="Genomic_DNA"/>
</dbReference>
<feature type="region of interest" description="Disordered" evidence="1">
    <location>
        <begin position="297"/>
        <end position="371"/>
    </location>
</feature>
<reference evidence="2 3" key="1">
    <citation type="submission" date="2020-08" db="EMBL/GenBank/DDBJ databases">
        <title>Aquariorum lacteus gen. nov., sp. nov., a new member of the family Comamonadaceae, isolated from freshwater aquarium.</title>
        <authorList>
            <person name="Chun S.-J."/>
        </authorList>
    </citation>
    <scope>NUCLEOTIDE SEQUENCE [LARGE SCALE GENOMIC DNA]</scope>
    <source>
        <strain evidence="2 3">SJAQ100</strain>
    </source>
</reference>
<sequence length="1048" mass="108625">MIPRPPGLRSPAGVELQHALEPLFERLHDLLADPAAAPDPIESALLAAAFAERVQALQEAGVPAAARLLALLPLLLDTDQPDDPIRREGLRELARHIDTGLLREAAGDPPASIWPPLAADAGLARLFERVGQTPPTAAEWWCPPEAAEWLALPPDGSPPQPLDAALLQAFEAAVLDGLHPGHARAAAAPQRLQALCAGLAAAAPPSAAGGWRLAAAAMEGDALGLLDPATLPPRLPSRLLSLLRTALRGQAGCVPVPALPSGLALELAWACVRAEDPLGDEAPQLQRLREAAAWAPLSPAFRPPPGRDPRHDWLPASALDLPMPETPGPADQAAGGTSPAGQTDAPEPLAGEPPVVAEPDTAPMPWRAVPEPLPMPAPTAWAEVDLGFDEALEPDPDPEAEAELPRLPTWNPPPAAPPSMQWDELPDLSLDLSDPWPEPAAESKSTDHAPAPEGAPEAAASQPAVPPSPATGAGVGAGAPCPAEPSPPGEAIPPEPQTEAGQEPEPPAADPAADPEAWRQIGSLRLPIVRFNQFLHEADESSRRLNVALAEWAHLGEGPLAEEAVVAARQLSAEAAELGLEDLAELAGRVLALVCRPVRPGAAPDPAGAALLTEAGEHLRHLLHQFAAGFLRRPPAELMQRLDEALAAPAPASAGTPAAEAAAPVPAAWIDWPAWAAMRPLPDPAGIGRLPPADWPLRALDGALDAVQAEADPLQAARQALAEALAQAAPCLASDLRARLVAAQRELGAALRRQQGAIDALAQGLAAARPLRFDRWAEALRAPVEAAAAALGRPLRFTVDGGAEPVDPLALSRWLPWVEGLLLQAVSEGLESPERRAAAGKPPVATVLLSWSRRAGDEVELMVGDDGAGLPRPRLEALRAQVEAQGLSLRVETLRGEGCRIALRGICGLPAGPWLGLRVAGWGPVGLPAHALGAAQAVAPAAWRAVAAGGALMWQGHRLPALAWPGVAAPVLQALPAETLLMAVQTPGGAGLVALEAPPLTLRPLNQVLPPPLLRRAEAAGLGRDAGGTLWMLAHPAALRLRDQPPPA</sequence>
<evidence type="ECO:0000313" key="2">
    <source>
        <dbReference type="EMBL" id="MBB1162741.1"/>
    </source>
</evidence>